<dbReference type="GO" id="GO:0030117">
    <property type="term" value="C:membrane coat"/>
    <property type="evidence" value="ECO:0007669"/>
    <property type="project" value="InterPro"/>
</dbReference>
<keyword evidence="7" id="KW-0472">Membrane</keyword>
<gene>
    <name evidence="12" type="ORF">DGYR_LOCUS11524</name>
</gene>
<evidence type="ECO:0000256" key="2">
    <source>
        <dbReference type="ARBA" id="ARBA00004555"/>
    </source>
</evidence>
<dbReference type="InterPro" id="IPR008153">
    <property type="entry name" value="GAE_dom"/>
</dbReference>
<keyword evidence="6" id="KW-0333">Golgi apparatus</keyword>
<evidence type="ECO:0000259" key="11">
    <source>
        <dbReference type="PROSITE" id="PS50180"/>
    </source>
</evidence>
<dbReference type="GO" id="GO:0030659">
    <property type="term" value="C:cytoplasmic vesicle membrane"/>
    <property type="evidence" value="ECO:0007669"/>
    <property type="project" value="UniProtKB-SubCell"/>
</dbReference>
<accession>A0A7I8W6T0</accession>
<dbReference type="InterPro" id="IPR011989">
    <property type="entry name" value="ARM-like"/>
</dbReference>
<feature type="compositionally biased region" description="Low complexity" evidence="10">
    <location>
        <begin position="603"/>
        <end position="613"/>
    </location>
</feature>
<keyword evidence="13" id="KW-1185">Reference proteome</keyword>
<dbReference type="InterPro" id="IPR002553">
    <property type="entry name" value="Clathrin/coatomer_adapt-like_N"/>
</dbReference>
<feature type="region of interest" description="Disordered" evidence="10">
    <location>
        <begin position="603"/>
        <end position="623"/>
    </location>
</feature>
<dbReference type="PROSITE" id="PS50180">
    <property type="entry name" value="GAE"/>
    <property type="match status" value="1"/>
</dbReference>
<dbReference type="SMART" id="SM00809">
    <property type="entry name" value="Alpha_adaptinC2"/>
    <property type="match status" value="1"/>
</dbReference>
<comment type="caution">
    <text evidence="12">The sequence shown here is derived from an EMBL/GenBank/DDBJ whole genome shotgun (WGS) entry which is preliminary data.</text>
</comment>
<dbReference type="GO" id="GO:0016192">
    <property type="term" value="P:vesicle-mediated transport"/>
    <property type="evidence" value="ECO:0007669"/>
    <property type="project" value="InterPro"/>
</dbReference>
<evidence type="ECO:0000313" key="12">
    <source>
        <dbReference type="EMBL" id="CAD5123895.1"/>
    </source>
</evidence>
<evidence type="ECO:0000313" key="13">
    <source>
        <dbReference type="Proteomes" id="UP000549394"/>
    </source>
</evidence>
<dbReference type="Gene3D" id="2.60.40.1230">
    <property type="match status" value="1"/>
</dbReference>
<reference evidence="12 13" key="1">
    <citation type="submission" date="2020-08" db="EMBL/GenBank/DDBJ databases">
        <authorList>
            <person name="Hejnol A."/>
        </authorList>
    </citation>
    <scope>NUCLEOTIDE SEQUENCE [LARGE SCALE GENOMIC DNA]</scope>
</reference>
<comment type="subcellular location">
    <subcellularLocation>
        <location evidence="1">Cytoplasmic vesicle membrane</location>
    </subcellularLocation>
    <subcellularLocation>
        <location evidence="9">Endomembrane system</location>
        <topology evidence="9">Peripheral membrane protein</topology>
        <orientation evidence="9">Cytoplasmic side</orientation>
    </subcellularLocation>
    <subcellularLocation>
        <location evidence="2">Golgi apparatus</location>
    </subcellularLocation>
</comment>
<evidence type="ECO:0000256" key="5">
    <source>
        <dbReference type="ARBA" id="ARBA00022927"/>
    </source>
</evidence>
<comment type="similarity">
    <text evidence="3">Belongs to the adaptor complexes large subunit family.</text>
</comment>
<dbReference type="AlphaFoldDB" id="A0A7I8W6T0"/>
<dbReference type="SUPFAM" id="SSF49348">
    <property type="entry name" value="Clathrin adaptor appendage domain"/>
    <property type="match status" value="1"/>
</dbReference>
<dbReference type="PANTHER" id="PTHR22780">
    <property type="entry name" value="ADAPTIN, ALPHA/GAMMA/EPSILON"/>
    <property type="match status" value="1"/>
</dbReference>
<evidence type="ECO:0000256" key="9">
    <source>
        <dbReference type="ARBA" id="ARBA00029433"/>
    </source>
</evidence>
<protein>
    <submittedName>
        <fullName evidence="12">DgyrCDS12202</fullName>
    </submittedName>
</protein>
<dbReference type="Pfam" id="PF01602">
    <property type="entry name" value="Adaptin_N"/>
    <property type="match status" value="1"/>
</dbReference>
<evidence type="ECO:0000256" key="3">
    <source>
        <dbReference type="ARBA" id="ARBA00006613"/>
    </source>
</evidence>
<organism evidence="12 13">
    <name type="scientific">Dimorphilus gyrociliatus</name>
    <dbReference type="NCBI Taxonomy" id="2664684"/>
    <lineage>
        <taxon>Eukaryota</taxon>
        <taxon>Metazoa</taxon>
        <taxon>Spiralia</taxon>
        <taxon>Lophotrochozoa</taxon>
        <taxon>Annelida</taxon>
        <taxon>Polychaeta</taxon>
        <taxon>Polychaeta incertae sedis</taxon>
        <taxon>Dinophilidae</taxon>
        <taxon>Dimorphilus</taxon>
    </lineage>
</organism>
<dbReference type="Gene3D" id="3.40.50.150">
    <property type="entry name" value="Vaccinia Virus protein VP39"/>
    <property type="match status" value="1"/>
</dbReference>
<dbReference type="GO" id="GO:0005794">
    <property type="term" value="C:Golgi apparatus"/>
    <property type="evidence" value="ECO:0007669"/>
    <property type="project" value="UniProtKB-SubCell"/>
</dbReference>
<dbReference type="CDD" id="cd02440">
    <property type="entry name" value="AdoMet_MTases"/>
    <property type="match status" value="1"/>
</dbReference>
<dbReference type="FunFam" id="1.25.10.10:FF:000030">
    <property type="entry name" value="AP-1 complex subunit gamma"/>
    <property type="match status" value="1"/>
</dbReference>
<dbReference type="InterPro" id="IPR027625">
    <property type="entry name" value="OvoA_Cterm"/>
</dbReference>
<dbReference type="InterPro" id="IPR029063">
    <property type="entry name" value="SAM-dependent_MTases_sf"/>
</dbReference>
<evidence type="ECO:0000256" key="1">
    <source>
        <dbReference type="ARBA" id="ARBA00004156"/>
    </source>
</evidence>
<evidence type="ECO:0000256" key="8">
    <source>
        <dbReference type="ARBA" id="ARBA00023329"/>
    </source>
</evidence>
<dbReference type="EMBL" id="CAJFCJ010000019">
    <property type="protein sequence ID" value="CAD5123895.1"/>
    <property type="molecule type" value="Genomic_DNA"/>
</dbReference>
<dbReference type="Pfam" id="PF02883">
    <property type="entry name" value="Alpha_adaptinC2"/>
    <property type="match status" value="1"/>
</dbReference>
<dbReference type="Proteomes" id="UP000549394">
    <property type="component" value="Unassembled WGS sequence"/>
</dbReference>
<dbReference type="GO" id="GO:0008757">
    <property type="term" value="F:S-adenosylmethionine-dependent methyltransferase activity"/>
    <property type="evidence" value="ECO:0007669"/>
    <property type="project" value="InterPro"/>
</dbReference>
<evidence type="ECO:0000256" key="7">
    <source>
        <dbReference type="ARBA" id="ARBA00023136"/>
    </source>
</evidence>
<feature type="domain" description="GAE" evidence="11">
    <location>
        <begin position="705"/>
        <end position="817"/>
    </location>
</feature>
<keyword evidence="4" id="KW-0813">Transport</keyword>
<dbReference type="InterPro" id="IPR013041">
    <property type="entry name" value="Clathrin_app_Ig-like_sf"/>
</dbReference>
<sequence>MNKLANLMPTSKRLRDLIREIRSSRTAADERAVVQKECAAIRDTFREEDNTYRCRNVAKLLYIHMLGYPAHFGQLECLKLIASPRFTDKRIGYLGAMLLLDEKHDVHLLITNSLKNDLNHQTQYIVSLALCTLGSICSAEMSRDLAGEIEKLLKSSNAYIKKKAALAAFRIIQKVPDLLEMFLPATRSLLNEKNHGVLLTAVCLITQMCEISIDTLVHFRKMVNQLVRILKNLIMAGYSPEHDVSGVSDPFLQVKILRLLRILGKGDSDASEQMNDILAQVATNTETSKNVGHAILYEIVLTIMGIQSEAGLRVLAVNILGRFLLNNDKNIRYVALNTLLKVVHADYNAVQRHRSTIVDCLKDPDTSIKKRAMELCFALINANNVRGMVKELLFFLERCDPDFKADCSSGLVISAERHAPNKRWHIDTVIKVLTTAGNYVRDDVVTMLIQLIADTNPLHTYAARNLLEQARLHMDQQPLCQVAAWVIGEYGDILNKPCKDVGDDFENIPDSDVLETLERILLSSNSLTVTKQYAVIAIMKLSTRLSSGVQDQVKRLINIYGSSTNVELQQRSVEFTSLFNRKHDTIRSGLLERMPLVEKSNIISNGVSNSGEGNAEDEESRQDVIQSVNIPELPKQQSQNILDLLDNDTSFTKPSMPSQQPNATGGNLLDLLGDLDLSSQPPPVIQQGPVSNGLIAQSAPFSQGPQIPQLEVFDKKGIRITFDFERVPEGLKIDLKASNSNAHDMTDFSIQAAVPKSFQLNLSPASSPYLPAYSVQGITQTMHIINPQKQPVRMRIRLSYTVNGQNFTEQAEVNNFPPPTWQYVYQKELDRYHTNDQPYLLSCDCIFKRSNNRTSRVIMSNTDRNILLGCAAAVAASVGTFSLTSYYYKQKEKQREQRNNQYESRKLLNEYLLFHYGSVKELILAPNGPTNGHDFPRKCADICGNFFQSQLEKSSLQLKRGLDIGCAVGRSTFEMCNFLDEVVGIDYSQSFVDACNILKGSGSIRYSVCSIGDLEDSYQAIVDSKIDRGKAEFRRGDACNLPLDLGQFSVVLAANLICRLHSPQYFLRRLADLVVTDGILVLTSPYTFLREYTPAENWIGGFVRDGKPIVGLTGLQEQLGDYFDLVHEMELPFTIRETERKHQWTVSHVTVWIRNSKTK</sequence>
<feature type="compositionally biased region" description="Polar residues" evidence="10">
    <location>
        <begin position="647"/>
        <end position="664"/>
    </location>
</feature>
<name>A0A7I8W6T0_9ANNE</name>
<dbReference type="InterPro" id="IPR013216">
    <property type="entry name" value="Methyltransf_11"/>
</dbReference>
<evidence type="ECO:0000256" key="6">
    <source>
        <dbReference type="ARBA" id="ARBA00023034"/>
    </source>
</evidence>
<dbReference type="InterPro" id="IPR016024">
    <property type="entry name" value="ARM-type_fold"/>
</dbReference>
<dbReference type="Gene3D" id="1.25.10.10">
    <property type="entry name" value="Leucine-rich Repeat Variant"/>
    <property type="match status" value="1"/>
</dbReference>
<evidence type="ECO:0000256" key="10">
    <source>
        <dbReference type="SAM" id="MobiDB-lite"/>
    </source>
</evidence>
<dbReference type="OrthoDB" id="28053at2759"/>
<dbReference type="Pfam" id="PF08241">
    <property type="entry name" value="Methyltransf_11"/>
    <property type="match status" value="1"/>
</dbReference>
<keyword evidence="8" id="KW-0968">Cytoplasmic vesicle</keyword>
<dbReference type="SUPFAM" id="SSF53335">
    <property type="entry name" value="S-adenosyl-L-methionine-dependent methyltransferases"/>
    <property type="match status" value="1"/>
</dbReference>
<dbReference type="InterPro" id="IPR008152">
    <property type="entry name" value="Clathrin_a/b/g-adaptin_app_Ig"/>
</dbReference>
<dbReference type="GO" id="GO:0006886">
    <property type="term" value="P:intracellular protein transport"/>
    <property type="evidence" value="ECO:0007669"/>
    <property type="project" value="InterPro"/>
</dbReference>
<keyword evidence="5" id="KW-0653">Protein transport</keyword>
<proteinExistence type="inferred from homology"/>
<dbReference type="InterPro" id="IPR050840">
    <property type="entry name" value="Adaptor_Complx_Large_Subunit"/>
</dbReference>
<feature type="region of interest" description="Disordered" evidence="10">
    <location>
        <begin position="647"/>
        <end position="667"/>
    </location>
</feature>
<dbReference type="SUPFAM" id="SSF48371">
    <property type="entry name" value="ARM repeat"/>
    <property type="match status" value="1"/>
</dbReference>
<evidence type="ECO:0000256" key="4">
    <source>
        <dbReference type="ARBA" id="ARBA00022448"/>
    </source>
</evidence>
<dbReference type="NCBIfam" id="TIGR04345">
    <property type="entry name" value="ovoA_Cterm"/>
    <property type="match status" value="1"/>
</dbReference>